<feature type="transmembrane region" description="Helical" evidence="1">
    <location>
        <begin position="184"/>
        <end position="202"/>
    </location>
</feature>
<keyword evidence="1" id="KW-1133">Transmembrane helix</keyword>
<dbReference type="AlphaFoldDB" id="A0A9N8YLZ2"/>
<dbReference type="EMBL" id="CAJVPP010000056">
    <property type="protein sequence ID" value="CAG8438066.1"/>
    <property type="molecule type" value="Genomic_DNA"/>
</dbReference>
<accession>A0A9N8YLZ2</accession>
<keyword evidence="1" id="KW-0472">Membrane</keyword>
<dbReference type="Proteomes" id="UP000789375">
    <property type="component" value="Unassembled WGS sequence"/>
</dbReference>
<proteinExistence type="predicted"/>
<keyword evidence="3" id="KW-1185">Reference proteome</keyword>
<evidence type="ECO:0000256" key="1">
    <source>
        <dbReference type="SAM" id="Phobius"/>
    </source>
</evidence>
<evidence type="ECO:0000313" key="3">
    <source>
        <dbReference type="Proteomes" id="UP000789375"/>
    </source>
</evidence>
<name>A0A9N8YLZ2_FUNMO</name>
<keyword evidence="1" id="KW-0812">Transmembrane</keyword>
<gene>
    <name evidence="2" type="ORF">FMOSSE_LOCUS572</name>
</gene>
<comment type="caution">
    <text evidence="2">The sequence shown here is derived from an EMBL/GenBank/DDBJ whole genome shotgun (WGS) entry which is preliminary data.</text>
</comment>
<sequence length="455" mass="52115">MKSLTCLELQVTSQLFISLPFKGNSENSSDVTQHIHAGSKLLKDRQTDKFLISDEPSIFQNNSSMLLLKALDCVVSSLTEDSAETETNISNSQLSTKLSICKAGEAQVLPKNTKIFHDYIVVQDFIQEVSLELIDENNGDLDSAWSNHFMRVIQTHVSDKFEEIKKKASNGIALLNGQHAVQEYLVNVLSFPIALLIIFFYYSHFTITHILPPLHLQKIKAKCRNGRLKLYWNEIICEKEKISVKKIHLTDSLKLLGASGKRNIQELLTDRTILPIQDEDPLKIDIINIFKLGNDPETDVSVNEEESEISNLNTSDHEIIASDRYNNENFHLDWTIHTKKGTLTDNLTNIQQHEKRENVKLLTGRFIKEELFKLRKKLIYEHTIHSFILDVSNKTIKLHFSKKEERDEIDSASDLQIPNISDEINEFLMEFLDKIIINLHAVDKNVSQQVINLLS</sequence>
<protein>
    <submittedName>
        <fullName evidence="2">2014_t:CDS:1</fullName>
    </submittedName>
</protein>
<evidence type="ECO:0000313" key="2">
    <source>
        <dbReference type="EMBL" id="CAG8438066.1"/>
    </source>
</evidence>
<reference evidence="2" key="1">
    <citation type="submission" date="2021-06" db="EMBL/GenBank/DDBJ databases">
        <authorList>
            <person name="Kallberg Y."/>
            <person name="Tangrot J."/>
            <person name="Rosling A."/>
        </authorList>
    </citation>
    <scope>NUCLEOTIDE SEQUENCE</scope>
    <source>
        <strain evidence="2">87-6 pot B 2015</strain>
    </source>
</reference>
<organism evidence="2 3">
    <name type="scientific">Funneliformis mosseae</name>
    <name type="common">Endomycorrhizal fungus</name>
    <name type="synonym">Glomus mosseae</name>
    <dbReference type="NCBI Taxonomy" id="27381"/>
    <lineage>
        <taxon>Eukaryota</taxon>
        <taxon>Fungi</taxon>
        <taxon>Fungi incertae sedis</taxon>
        <taxon>Mucoromycota</taxon>
        <taxon>Glomeromycotina</taxon>
        <taxon>Glomeromycetes</taxon>
        <taxon>Glomerales</taxon>
        <taxon>Glomeraceae</taxon>
        <taxon>Funneliformis</taxon>
    </lineage>
</organism>